<gene>
    <name evidence="2" type="ORF">ACFOHJ_04935</name>
</gene>
<dbReference type="PANTHER" id="PTHR31527:SF0">
    <property type="entry name" value="RE64534P"/>
    <property type="match status" value="1"/>
</dbReference>
<name>A0ABV7K5A9_9HYPH</name>
<dbReference type="RefSeq" id="WP_378219105.1">
    <property type="nucleotide sequence ID" value="NZ_JBHRTK010000004.1"/>
</dbReference>
<reference evidence="3" key="1">
    <citation type="journal article" date="2019" name="Int. J. Syst. Evol. Microbiol.">
        <title>The Global Catalogue of Microorganisms (GCM) 10K type strain sequencing project: providing services to taxonomists for standard genome sequencing and annotation.</title>
        <authorList>
            <consortium name="The Broad Institute Genomics Platform"/>
            <consortium name="The Broad Institute Genome Sequencing Center for Infectious Disease"/>
            <person name="Wu L."/>
            <person name="Ma J."/>
        </authorList>
    </citation>
    <scope>NUCLEOTIDE SEQUENCE [LARGE SCALE GENOMIC DNA]</scope>
    <source>
        <strain evidence="3">KCTC 52165</strain>
    </source>
</reference>
<sequence length="211" mass="23748">MNQIMQKHMPYNTGFAFKLPKGDVLRIEGRTTVDAVFFDLHNVRERFDQARTKINNSSIFVSTGNMLYSKSNLPMLTIVSDSLGLGYHDLQFGMCSAAGYALFKGPLYESYRIEERFGVTREQIPDHGCWENLTGALQPWAIAAEDIPSPFNIFQETRIDGATGKMELVHKQLEKPARIELRAEMDCLVGLSACPWLGRGLPIDVSVFRAI</sequence>
<dbReference type="EMBL" id="JBHRTK010000004">
    <property type="protein sequence ID" value="MFC3205549.1"/>
    <property type="molecule type" value="Genomic_DNA"/>
</dbReference>
<accession>A0ABV7K5A9</accession>
<evidence type="ECO:0000259" key="1">
    <source>
        <dbReference type="Pfam" id="PF09347"/>
    </source>
</evidence>
<organism evidence="2 3">
    <name type="scientific">Aquamicrobium soli</name>
    <dbReference type="NCBI Taxonomy" id="1811518"/>
    <lineage>
        <taxon>Bacteria</taxon>
        <taxon>Pseudomonadati</taxon>
        <taxon>Pseudomonadota</taxon>
        <taxon>Alphaproteobacteria</taxon>
        <taxon>Hyphomicrobiales</taxon>
        <taxon>Phyllobacteriaceae</taxon>
        <taxon>Aquamicrobium</taxon>
    </lineage>
</organism>
<feature type="domain" description="DUF1989" evidence="1">
    <location>
        <begin position="9"/>
        <end position="188"/>
    </location>
</feature>
<dbReference type="Proteomes" id="UP001595583">
    <property type="component" value="Unassembled WGS sequence"/>
</dbReference>
<proteinExistence type="predicted"/>
<protein>
    <submittedName>
        <fullName evidence="2">DUF1989 domain-containing protein</fullName>
    </submittedName>
</protein>
<evidence type="ECO:0000313" key="2">
    <source>
        <dbReference type="EMBL" id="MFC3205549.1"/>
    </source>
</evidence>
<dbReference type="PANTHER" id="PTHR31527">
    <property type="entry name" value="RE64534P"/>
    <property type="match status" value="1"/>
</dbReference>
<evidence type="ECO:0000313" key="3">
    <source>
        <dbReference type="Proteomes" id="UP001595583"/>
    </source>
</evidence>
<comment type="caution">
    <text evidence="2">The sequence shown here is derived from an EMBL/GenBank/DDBJ whole genome shotgun (WGS) entry which is preliminary data.</text>
</comment>
<keyword evidence="3" id="KW-1185">Reference proteome</keyword>
<dbReference type="Pfam" id="PF09347">
    <property type="entry name" value="DUF1989"/>
    <property type="match status" value="1"/>
</dbReference>
<dbReference type="InterPro" id="IPR018959">
    <property type="entry name" value="DUF1989"/>
</dbReference>